<sequence length="191" mass="21606">MVSDKKIALDIEGVCADTHAAAIERCELIDDVPDQYDFASPDQLDEYLDVSATIWEHEPEIVPPCDPDIADHVNMLRESHTVEVLTNRYGVDDQVQQWLNKYGIDVDGFQANPPTTKKEGFEKSNTYPNGFDYFIDDNPKLAFKVERLFLVDQSWNQNVDDDDEQVIRVGDRGAGALIEVVNDLYAGPVRE</sequence>
<gene>
    <name evidence="1" type="ORF">HUG10_20755</name>
</gene>
<dbReference type="KEGG" id="halg:HUG10_20755"/>
<reference evidence="1 2" key="1">
    <citation type="submission" date="2020-07" db="EMBL/GenBank/DDBJ databases">
        <title>Gai3-2, isolated from salt lake.</title>
        <authorList>
            <person name="Cui H."/>
            <person name="Shi X."/>
        </authorList>
    </citation>
    <scope>NUCLEOTIDE SEQUENCE [LARGE SCALE GENOMIC DNA]</scope>
    <source>
        <strain evidence="1 2">Gai3-2</strain>
        <plasmid evidence="1 2">unnamed3</plasmid>
    </source>
</reference>
<protein>
    <submittedName>
        <fullName evidence="1">Uncharacterized protein</fullName>
    </submittedName>
</protein>
<evidence type="ECO:0000313" key="2">
    <source>
        <dbReference type="Proteomes" id="UP000509750"/>
    </source>
</evidence>
<keyword evidence="2" id="KW-1185">Reference proteome</keyword>
<keyword evidence="1" id="KW-0614">Plasmid</keyword>
<dbReference type="Proteomes" id="UP000509750">
    <property type="component" value="Plasmid unnamed3"/>
</dbReference>
<dbReference type="AlphaFoldDB" id="A0A7D5KYK2"/>
<dbReference type="GeneID" id="56031318"/>
<dbReference type="InterPro" id="IPR023214">
    <property type="entry name" value="HAD_sf"/>
</dbReference>
<geneLocation type="plasmid" evidence="1 2">
    <name>unnamed3</name>
</geneLocation>
<organism evidence="1 2">
    <name type="scientific">Halorarum halophilum</name>
    <dbReference type="NCBI Taxonomy" id="2743090"/>
    <lineage>
        <taxon>Archaea</taxon>
        <taxon>Methanobacteriati</taxon>
        <taxon>Methanobacteriota</taxon>
        <taxon>Stenosarchaea group</taxon>
        <taxon>Halobacteria</taxon>
        <taxon>Halobacteriales</taxon>
        <taxon>Haloferacaceae</taxon>
        <taxon>Halorarum</taxon>
    </lineage>
</organism>
<dbReference type="Gene3D" id="3.40.50.1000">
    <property type="entry name" value="HAD superfamily/HAD-like"/>
    <property type="match status" value="1"/>
</dbReference>
<name>A0A7D5KYK2_9EURY</name>
<dbReference type="EMBL" id="CP058532">
    <property type="protein sequence ID" value="QLG30038.1"/>
    <property type="molecule type" value="Genomic_DNA"/>
</dbReference>
<evidence type="ECO:0000313" key="1">
    <source>
        <dbReference type="EMBL" id="QLG30038.1"/>
    </source>
</evidence>
<proteinExistence type="predicted"/>
<accession>A0A7D5KYK2</accession>
<dbReference type="SUPFAM" id="SSF56784">
    <property type="entry name" value="HAD-like"/>
    <property type="match status" value="1"/>
</dbReference>
<dbReference type="RefSeq" id="WP_179171612.1">
    <property type="nucleotide sequence ID" value="NZ_CP058532.1"/>
</dbReference>
<dbReference type="InterPro" id="IPR036412">
    <property type="entry name" value="HAD-like_sf"/>
</dbReference>